<feature type="region of interest" description="Disordered" evidence="1">
    <location>
        <begin position="608"/>
        <end position="627"/>
    </location>
</feature>
<dbReference type="Proteomes" id="UP001337655">
    <property type="component" value="Unassembled WGS sequence"/>
</dbReference>
<dbReference type="EMBL" id="JAVRRT010000001">
    <property type="protein sequence ID" value="KAK5175636.1"/>
    <property type="molecule type" value="Genomic_DNA"/>
</dbReference>
<gene>
    <name evidence="3" type="ORF">LTR77_000775</name>
</gene>
<organism evidence="3 4">
    <name type="scientific">Saxophila tyrrhenica</name>
    <dbReference type="NCBI Taxonomy" id="1690608"/>
    <lineage>
        <taxon>Eukaryota</taxon>
        <taxon>Fungi</taxon>
        <taxon>Dikarya</taxon>
        <taxon>Ascomycota</taxon>
        <taxon>Pezizomycotina</taxon>
        <taxon>Dothideomycetes</taxon>
        <taxon>Dothideomycetidae</taxon>
        <taxon>Mycosphaerellales</taxon>
        <taxon>Extremaceae</taxon>
        <taxon>Saxophila</taxon>
    </lineage>
</organism>
<dbReference type="GeneID" id="89922125"/>
<dbReference type="InterPro" id="IPR047767">
    <property type="entry name" value="PSP1-like"/>
</dbReference>
<sequence>MKYHDLDDNGLPVPIPPMYKVPYVKLDDNERNEQDRRAGRVGNDTLARHQRSQNYSGNRSLYIVSFKCSRVEVFYLLENTGLNVKEGDIVIVEADRGQDLGTVQHAKVSHEEAREYKRKYDTEQYKWLMMFSKNNNQGNVNPNAQIYGESREMNGIDGRNLLANAPRTMQGNPRESFKTKAIKRLAGPYEIRQLADKEANEAKAKRTCQQKIAQLHVDMEVLDAEWQWDFQKLIFYFYADHYIDFKALVTELYRIYKVRIWMSAINPASFALQANGQPPSGVGPGAIMENGHNNNNYSMLYGADPDPYGAVPPYRIPSGSYNPKSHLTMMPGLGGNNFGPMGSMGGPNSQFPSFNNSFGDPARALYQPAAYGTPDGQTPTDPHPNVPPYVPTPTGSLEDYNYYYDRVSAYNQLPAATSAPSLYSHPPHANGFASFNRFFGGHAAHSNDSYSQLNHEVNRAQPNDFYSQTNSENSAQPTDFYSHINNQINGTQANGPYAQVNNEVSRAQPNGMYSQMNNRTLPPPANPTHYTNPFGPMQGGFARYPGFQSQRPIGSERPGSSGNAQIRGNPPSDRVANNQTNYNNNNRNRTNNGTSSADSFMEAMNRHLNNNGGGFGGFVPGKFGERK</sequence>
<evidence type="ECO:0000313" key="3">
    <source>
        <dbReference type="EMBL" id="KAK5175636.1"/>
    </source>
</evidence>
<feature type="region of interest" description="Disordered" evidence="1">
    <location>
        <begin position="537"/>
        <end position="597"/>
    </location>
</feature>
<dbReference type="InterPro" id="IPR007557">
    <property type="entry name" value="PSP1_C"/>
</dbReference>
<proteinExistence type="predicted"/>
<comment type="caution">
    <text evidence="3">The sequence shown here is derived from an EMBL/GenBank/DDBJ whole genome shotgun (WGS) entry which is preliminary data.</text>
</comment>
<dbReference type="GO" id="GO:0005737">
    <property type="term" value="C:cytoplasm"/>
    <property type="evidence" value="ECO:0007669"/>
    <property type="project" value="TreeGrafter"/>
</dbReference>
<feature type="domain" description="PSP1 C-terminal" evidence="2">
    <location>
        <begin position="180"/>
        <end position="265"/>
    </location>
</feature>
<dbReference type="PROSITE" id="PS51411">
    <property type="entry name" value="PSP1_C"/>
    <property type="match status" value="1"/>
</dbReference>
<dbReference type="AlphaFoldDB" id="A0AAV9PPA3"/>
<feature type="compositionally biased region" description="Polar residues" evidence="1">
    <location>
        <begin position="547"/>
        <end position="566"/>
    </location>
</feature>
<dbReference type="PANTHER" id="PTHR43830">
    <property type="entry name" value="PROTEIN PSP1"/>
    <property type="match status" value="1"/>
</dbReference>
<dbReference type="Pfam" id="PF04468">
    <property type="entry name" value="PSP1"/>
    <property type="match status" value="1"/>
</dbReference>
<feature type="compositionally biased region" description="Basic and acidic residues" evidence="1">
    <location>
        <begin position="27"/>
        <end position="38"/>
    </location>
</feature>
<protein>
    <recommendedName>
        <fullName evidence="2">PSP1 C-terminal domain-containing protein</fullName>
    </recommendedName>
</protein>
<evidence type="ECO:0000256" key="1">
    <source>
        <dbReference type="SAM" id="MobiDB-lite"/>
    </source>
</evidence>
<feature type="region of interest" description="Disordered" evidence="1">
    <location>
        <begin position="27"/>
        <end position="52"/>
    </location>
</feature>
<keyword evidence="4" id="KW-1185">Reference proteome</keyword>
<evidence type="ECO:0000259" key="2">
    <source>
        <dbReference type="PROSITE" id="PS51411"/>
    </source>
</evidence>
<feature type="compositionally biased region" description="Low complexity" evidence="1">
    <location>
        <begin position="577"/>
        <end position="592"/>
    </location>
</feature>
<name>A0AAV9PPA3_9PEZI</name>
<dbReference type="RefSeq" id="XP_064664274.1">
    <property type="nucleotide sequence ID" value="XM_064798040.1"/>
</dbReference>
<dbReference type="PANTHER" id="PTHR43830:SF3">
    <property type="entry name" value="PROTEIN PSP1"/>
    <property type="match status" value="1"/>
</dbReference>
<evidence type="ECO:0000313" key="4">
    <source>
        <dbReference type="Proteomes" id="UP001337655"/>
    </source>
</evidence>
<reference evidence="3 4" key="1">
    <citation type="submission" date="2023-08" db="EMBL/GenBank/DDBJ databases">
        <title>Black Yeasts Isolated from many extreme environments.</title>
        <authorList>
            <person name="Coleine C."/>
            <person name="Stajich J.E."/>
            <person name="Selbmann L."/>
        </authorList>
    </citation>
    <scope>NUCLEOTIDE SEQUENCE [LARGE SCALE GENOMIC DNA]</scope>
    <source>
        <strain evidence="3 4">CCFEE 5935</strain>
    </source>
</reference>
<accession>A0AAV9PPA3</accession>